<dbReference type="InterPro" id="IPR000415">
    <property type="entry name" value="Nitroreductase-like"/>
</dbReference>
<dbReference type="AlphaFoldDB" id="E6LF41"/>
<dbReference type="SUPFAM" id="SSF55469">
    <property type="entry name" value="FMN-dependent nitroreductase-like"/>
    <property type="match status" value="1"/>
</dbReference>
<comment type="caution">
    <text evidence="3">The sequence shown here is derived from an EMBL/GenBank/DDBJ whole genome shotgun (WGS) entry which is preliminary data.</text>
</comment>
<dbReference type="PANTHER" id="PTHR43821:SF1">
    <property type="entry name" value="NAD(P)H NITROREDUCTASE YDJA-RELATED"/>
    <property type="match status" value="1"/>
</dbReference>
<proteinExistence type="predicted"/>
<protein>
    <recommendedName>
        <fullName evidence="2">Nitroreductase domain-containing protein</fullName>
    </recommendedName>
</protein>
<dbReference type="EMBL" id="AEPV01000035">
    <property type="protein sequence ID" value="EFU74214.1"/>
    <property type="molecule type" value="Genomic_DNA"/>
</dbReference>
<evidence type="ECO:0000313" key="3">
    <source>
        <dbReference type="EMBL" id="EFU74214.1"/>
    </source>
</evidence>
<sequence>MRSVLTIWRVGMTSIQESITTRRTSKQSLATPVAKDLLIDLLAQASAAPYHKKEPWLVKLVTTTEEKDFLYDRIIQFYEESGVIHDEKSREKLTAKMNRLIRNAPATLLFAHEVYPDKKRLTSDAALATAALIQNFSLLLAEHDLVGFWASSAFTLEPDFAKKIGLPDNYSLIANYRVGYRDPDAKVSTGKRRPPSEWISDLRG</sequence>
<evidence type="ECO:0000259" key="2">
    <source>
        <dbReference type="Pfam" id="PF00881"/>
    </source>
</evidence>
<dbReference type="Gene3D" id="3.40.109.10">
    <property type="entry name" value="NADH Oxidase"/>
    <property type="match status" value="1"/>
</dbReference>
<feature type="domain" description="Nitroreductase" evidence="2">
    <location>
        <begin position="19"/>
        <end position="180"/>
    </location>
</feature>
<dbReference type="STRING" id="888064.HMPREF9088_0955"/>
<accession>E6LF41</accession>
<dbReference type="HOGENOM" id="CLU_070764_5_1_9"/>
<organism evidence="3 4">
    <name type="scientific">Enterococcus italicus (strain DSM 15952 / CCUG 50447 / LMG 22039 / TP 1.5)</name>
    <dbReference type="NCBI Taxonomy" id="888064"/>
    <lineage>
        <taxon>Bacteria</taxon>
        <taxon>Bacillati</taxon>
        <taxon>Bacillota</taxon>
        <taxon>Bacilli</taxon>
        <taxon>Lactobacillales</taxon>
        <taxon>Enterococcaceae</taxon>
        <taxon>Enterococcus</taxon>
    </lineage>
</organism>
<dbReference type="PANTHER" id="PTHR43821">
    <property type="entry name" value="NAD(P)H NITROREDUCTASE YDJA-RELATED"/>
    <property type="match status" value="1"/>
</dbReference>
<dbReference type="Proteomes" id="UP000010296">
    <property type="component" value="Unassembled WGS sequence"/>
</dbReference>
<evidence type="ECO:0000313" key="4">
    <source>
        <dbReference type="Proteomes" id="UP000010296"/>
    </source>
</evidence>
<dbReference type="eggNOG" id="COG0778">
    <property type="taxonomic scope" value="Bacteria"/>
</dbReference>
<feature type="region of interest" description="Disordered" evidence="1">
    <location>
        <begin position="184"/>
        <end position="204"/>
    </location>
</feature>
<dbReference type="GO" id="GO:0016491">
    <property type="term" value="F:oxidoreductase activity"/>
    <property type="evidence" value="ECO:0007669"/>
    <property type="project" value="InterPro"/>
</dbReference>
<keyword evidence="4" id="KW-1185">Reference proteome</keyword>
<reference evidence="3 4" key="1">
    <citation type="submission" date="2010-12" db="EMBL/GenBank/DDBJ databases">
        <authorList>
            <person name="Muzny D."/>
            <person name="Qin X."/>
            <person name="Deng J."/>
            <person name="Jiang H."/>
            <person name="Liu Y."/>
            <person name="Qu J."/>
            <person name="Song X.-Z."/>
            <person name="Zhang L."/>
            <person name="Thornton R."/>
            <person name="Coyle M."/>
            <person name="Francisco L."/>
            <person name="Jackson L."/>
            <person name="Javaid M."/>
            <person name="Korchina V."/>
            <person name="Kovar C."/>
            <person name="Mata R."/>
            <person name="Mathew T."/>
            <person name="Ngo R."/>
            <person name="Nguyen L."/>
            <person name="Nguyen N."/>
            <person name="Okwuonu G."/>
            <person name="Ongeri F."/>
            <person name="Pham C."/>
            <person name="Simmons D."/>
            <person name="Wilczek-Boney K."/>
            <person name="Hale W."/>
            <person name="Jakkamsetti A."/>
            <person name="Pham P."/>
            <person name="Ruth R."/>
            <person name="San Lucas F."/>
            <person name="Warren J."/>
            <person name="Zhang J."/>
            <person name="Zhao Z."/>
            <person name="Zhou C."/>
            <person name="Zhu D."/>
            <person name="Lee S."/>
            <person name="Bess C."/>
            <person name="Blankenburg K."/>
            <person name="Forbes L."/>
            <person name="Fu Q."/>
            <person name="Gubbala S."/>
            <person name="Hirani K."/>
            <person name="Jayaseelan J.C."/>
            <person name="Lara F."/>
            <person name="Munidasa M."/>
            <person name="Palculict T."/>
            <person name="Patil S."/>
            <person name="Pu L.-L."/>
            <person name="Saada N."/>
            <person name="Tang L."/>
            <person name="Weissenberger G."/>
            <person name="Zhu Y."/>
            <person name="Hemphill L."/>
            <person name="Shang Y."/>
            <person name="Youmans B."/>
            <person name="Ayvaz T."/>
            <person name="Ross M."/>
            <person name="Santibanez J."/>
            <person name="Aqrawi P."/>
            <person name="Gross S."/>
            <person name="Joshi V."/>
            <person name="Fowler G."/>
            <person name="Nazareth L."/>
            <person name="Reid J."/>
            <person name="Worley K."/>
            <person name="Petrosino J."/>
            <person name="Highlander S."/>
            <person name="Gibbs R."/>
        </authorList>
    </citation>
    <scope>NUCLEOTIDE SEQUENCE [LARGE SCALE GENOMIC DNA]</scope>
    <source>
        <strain evidence="4">DSM 15952 / CCUG 50447 / LMG 22039 / TP 1.5</strain>
    </source>
</reference>
<gene>
    <name evidence="3" type="ORF">HMPREF9088_0955</name>
</gene>
<dbReference type="InterPro" id="IPR052530">
    <property type="entry name" value="NAD(P)H_nitroreductase"/>
</dbReference>
<evidence type="ECO:0000256" key="1">
    <source>
        <dbReference type="SAM" id="MobiDB-lite"/>
    </source>
</evidence>
<dbReference type="InterPro" id="IPR029479">
    <property type="entry name" value="Nitroreductase"/>
</dbReference>
<dbReference type="Pfam" id="PF00881">
    <property type="entry name" value="Nitroreductase"/>
    <property type="match status" value="1"/>
</dbReference>
<name>E6LF41_ENTI1</name>